<evidence type="ECO:0000313" key="6">
    <source>
        <dbReference type="Proteomes" id="UP001347796"/>
    </source>
</evidence>
<reference evidence="5 6" key="1">
    <citation type="submission" date="2024-01" db="EMBL/GenBank/DDBJ databases">
        <title>The genome of the rayed Mediterranean limpet Patella caerulea (Linnaeus, 1758).</title>
        <authorList>
            <person name="Anh-Thu Weber A."/>
            <person name="Halstead-Nussloch G."/>
        </authorList>
    </citation>
    <scope>NUCLEOTIDE SEQUENCE [LARGE SCALE GENOMIC DNA]</scope>
    <source>
        <strain evidence="5">AATW-2023a</strain>
        <tissue evidence="5">Whole specimen</tissue>
    </source>
</reference>
<keyword evidence="1" id="KW-0646">Protease inhibitor</keyword>
<proteinExistence type="predicted"/>
<dbReference type="Pfam" id="PF02822">
    <property type="entry name" value="Antistasin"/>
    <property type="match status" value="1"/>
</dbReference>
<accession>A0AAN8G4H0</accession>
<evidence type="ECO:0000256" key="1">
    <source>
        <dbReference type="ARBA" id="ARBA00022690"/>
    </source>
</evidence>
<dbReference type="GO" id="GO:0004867">
    <property type="term" value="F:serine-type endopeptidase inhibitor activity"/>
    <property type="evidence" value="ECO:0007669"/>
    <property type="project" value="UniProtKB-KW"/>
</dbReference>
<dbReference type="InterPro" id="IPR011061">
    <property type="entry name" value="Hirudin/antistatin"/>
</dbReference>
<dbReference type="Gene3D" id="2.10.22.10">
    <property type="entry name" value="Antistasin, domain 1"/>
    <property type="match status" value="1"/>
</dbReference>
<evidence type="ECO:0000256" key="3">
    <source>
        <dbReference type="SAM" id="SignalP"/>
    </source>
</evidence>
<feature type="chain" id="PRO_5042955729" description="Antistasin-like domain-containing protein" evidence="3">
    <location>
        <begin position="21"/>
        <end position="66"/>
    </location>
</feature>
<evidence type="ECO:0000259" key="4">
    <source>
        <dbReference type="Pfam" id="PF02822"/>
    </source>
</evidence>
<sequence>MNSALFGTVVLLLLVPTMYALSQPGPVCGPVCDIYCVHGNVLDDNGCPTCSCKLSPDEAISKRQQN</sequence>
<dbReference type="EMBL" id="JAZGQO010000018">
    <property type="protein sequence ID" value="KAK6167446.1"/>
    <property type="molecule type" value="Genomic_DNA"/>
</dbReference>
<keyword evidence="3" id="KW-0732">Signal</keyword>
<organism evidence="5 6">
    <name type="scientific">Patella caerulea</name>
    <name type="common">Rayed Mediterranean limpet</name>
    <dbReference type="NCBI Taxonomy" id="87958"/>
    <lineage>
        <taxon>Eukaryota</taxon>
        <taxon>Metazoa</taxon>
        <taxon>Spiralia</taxon>
        <taxon>Lophotrochozoa</taxon>
        <taxon>Mollusca</taxon>
        <taxon>Gastropoda</taxon>
        <taxon>Patellogastropoda</taxon>
        <taxon>Patelloidea</taxon>
        <taxon>Patellidae</taxon>
        <taxon>Patella</taxon>
    </lineage>
</organism>
<keyword evidence="6" id="KW-1185">Reference proteome</keyword>
<evidence type="ECO:0000313" key="5">
    <source>
        <dbReference type="EMBL" id="KAK6167446.1"/>
    </source>
</evidence>
<name>A0AAN8G4H0_PATCE</name>
<dbReference type="Proteomes" id="UP001347796">
    <property type="component" value="Unassembled WGS sequence"/>
</dbReference>
<dbReference type="InterPro" id="IPR004094">
    <property type="entry name" value="Antistasin-like"/>
</dbReference>
<feature type="domain" description="Antistasin-like" evidence="4">
    <location>
        <begin position="28"/>
        <end position="52"/>
    </location>
</feature>
<keyword evidence="2" id="KW-0722">Serine protease inhibitor</keyword>
<evidence type="ECO:0000256" key="2">
    <source>
        <dbReference type="ARBA" id="ARBA00022900"/>
    </source>
</evidence>
<gene>
    <name evidence="5" type="ORF">SNE40_021473</name>
</gene>
<dbReference type="AlphaFoldDB" id="A0AAN8G4H0"/>
<dbReference type="SUPFAM" id="SSF57262">
    <property type="entry name" value="Leech antihemostatic proteins"/>
    <property type="match status" value="1"/>
</dbReference>
<protein>
    <recommendedName>
        <fullName evidence="4">Antistasin-like domain-containing protein</fullName>
    </recommendedName>
</protein>
<comment type="caution">
    <text evidence="5">The sequence shown here is derived from an EMBL/GenBank/DDBJ whole genome shotgun (WGS) entry which is preliminary data.</text>
</comment>
<feature type="signal peptide" evidence="3">
    <location>
        <begin position="1"/>
        <end position="20"/>
    </location>
</feature>